<dbReference type="EMBL" id="CP158165">
    <property type="protein sequence ID" value="XBV21333.1"/>
    <property type="molecule type" value="Genomic_DNA"/>
</dbReference>
<name>A0AAU7T3L8_9ACTN</name>
<evidence type="ECO:0000259" key="2">
    <source>
        <dbReference type="Pfam" id="PF08044"/>
    </source>
</evidence>
<reference evidence="3" key="1">
    <citation type="submission" date="2024-06" db="EMBL/GenBank/DDBJ databases">
        <title>Kribbella sp. strain HUAS MG21 genome sequences.</title>
        <authorList>
            <person name="Mo P."/>
        </authorList>
    </citation>
    <scope>NUCLEOTIDE SEQUENCE</scope>
    <source>
        <strain evidence="3">HUAS MG21</strain>
    </source>
</reference>
<dbReference type="Pfam" id="PF08044">
    <property type="entry name" value="DUF1707"/>
    <property type="match status" value="1"/>
</dbReference>
<feature type="transmembrane region" description="Helical" evidence="1">
    <location>
        <begin position="109"/>
        <end position="126"/>
    </location>
</feature>
<feature type="domain" description="DUF1707" evidence="2">
    <location>
        <begin position="16"/>
        <end position="64"/>
    </location>
</feature>
<evidence type="ECO:0000313" key="3">
    <source>
        <dbReference type="EMBL" id="XBV21333.1"/>
    </source>
</evidence>
<dbReference type="AlphaFoldDB" id="A0AAU7T3L8"/>
<dbReference type="InterPro" id="IPR012551">
    <property type="entry name" value="DUF1707_SHOCT-like"/>
</dbReference>
<sequence>MTTVLDPLLLPDQVKLSAADRQAAAAKLDTAVRRGRLTPPQATERHELLDAALVRGELREVFAGVDDAVPPRGLSTGLQVVTGVWLVGAVVQFVVWLSLAFFGHFDWPWWLYSDLGLGAVVGILWWTHETYHRKTVVQQVQRGSIHA</sequence>
<evidence type="ECO:0000256" key="1">
    <source>
        <dbReference type="SAM" id="Phobius"/>
    </source>
</evidence>
<accession>A0AAU7T3L8</accession>
<protein>
    <submittedName>
        <fullName evidence="3">DUF1707 domain-containing protein</fullName>
    </submittedName>
</protein>
<gene>
    <name evidence="3" type="ORF">ABN611_22505</name>
</gene>
<feature type="transmembrane region" description="Helical" evidence="1">
    <location>
        <begin position="80"/>
        <end position="103"/>
    </location>
</feature>
<organism evidence="3">
    <name type="scientific">Kribbella sp. HUAS MG21</name>
    <dbReference type="NCBI Taxonomy" id="3160966"/>
    <lineage>
        <taxon>Bacteria</taxon>
        <taxon>Bacillati</taxon>
        <taxon>Actinomycetota</taxon>
        <taxon>Actinomycetes</taxon>
        <taxon>Propionibacteriales</taxon>
        <taxon>Kribbellaceae</taxon>
        <taxon>Kribbella</taxon>
    </lineage>
</organism>
<keyword evidence="1" id="KW-0812">Transmembrane</keyword>
<dbReference type="RefSeq" id="WP_350274195.1">
    <property type="nucleotide sequence ID" value="NZ_CP158165.1"/>
</dbReference>
<proteinExistence type="predicted"/>
<keyword evidence="1" id="KW-1133">Transmembrane helix</keyword>
<keyword evidence="1" id="KW-0472">Membrane</keyword>